<dbReference type="EMBL" id="JAAQPH010000018">
    <property type="protein sequence ID" value="NIA71093.1"/>
    <property type="molecule type" value="Genomic_DNA"/>
</dbReference>
<dbReference type="RefSeq" id="WP_167228355.1">
    <property type="nucleotide sequence ID" value="NZ_JAAQPH010000018.1"/>
</dbReference>
<dbReference type="InterPro" id="IPR009267">
    <property type="entry name" value="NTP_transf_6"/>
</dbReference>
<sequence>MNATAQIRQLESAVTDSPLLGPVLAAWGEIALPDVRLVAGAVAQTVWNQAHDFPPVFGISDIDLVYFDAADLSEEAEVRHSRRINALFDGASTRFDVKNEARVHLWYEAKFGYAIPPYRSAEAAIATFPTTATAVGIRPSKGGMDICAPFGFDDLMRLIVRPNKTQITAAIYRAKVTRWQALWPKLTVVGW</sequence>
<comment type="caution">
    <text evidence="1">The sequence shown here is derived from an EMBL/GenBank/DDBJ whole genome shotgun (WGS) entry which is preliminary data.</text>
</comment>
<gene>
    <name evidence="1" type="ORF">HBA54_21060</name>
</gene>
<accession>A0A967F138</accession>
<organism evidence="1 2">
    <name type="scientific">Pelagibius litoralis</name>
    <dbReference type="NCBI Taxonomy" id="374515"/>
    <lineage>
        <taxon>Bacteria</taxon>
        <taxon>Pseudomonadati</taxon>
        <taxon>Pseudomonadota</taxon>
        <taxon>Alphaproteobacteria</taxon>
        <taxon>Rhodospirillales</taxon>
        <taxon>Rhodovibrionaceae</taxon>
        <taxon>Pelagibius</taxon>
    </lineage>
</organism>
<evidence type="ECO:0000313" key="1">
    <source>
        <dbReference type="EMBL" id="NIA71093.1"/>
    </source>
</evidence>
<evidence type="ECO:0000313" key="2">
    <source>
        <dbReference type="Proteomes" id="UP000761264"/>
    </source>
</evidence>
<protein>
    <submittedName>
        <fullName evidence="1">Nucleotidyltransferase family protein</fullName>
    </submittedName>
</protein>
<reference evidence="1" key="1">
    <citation type="submission" date="2020-03" db="EMBL/GenBank/DDBJ databases">
        <title>Genome of Pelagibius litoralis DSM 21314T.</title>
        <authorList>
            <person name="Wang G."/>
        </authorList>
    </citation>
    <scope>NUCLEOTIDE SEQUENCE</scope>
    <source>
        <strain evidence="1">DSM 21314</strain>
    </source>
</reference>
<proteinExistence type="predicted"/>
<dbReference type="PANTHER" id="PTHR39166:SF1">
    <property type="entry name" value="BLL1166 PROTEIN"/>
    <property type="match status" value="1"/>
</dbReference>
<dbReference type="Pfam" id="PF06042">
    <property type="entry name" value="NTP_transf_6"/>
    <property type="match status" value="1"/>
</dbReference>
<dbReference type="Proteomes" id="UP000761264">
    <property type="component" value="Unassembled WGS sequence"/>
</dbReference>
<keyword evidence="2" id="KW-1185">Reference proteome</keyword>
<dbReference type="AlphaFoldDB" id="A0A967F138"/>
<dbReference type="PANTHER" id="PTHR39166">
    <property type="entry name" value="BLL1166 PROTEIN"/>
    <property type="match status" value="1"/>
</dbReference>
<name>A0A967F138_9PROT</name>